<dbReference type="PANTHER" id="PTHR11909">
    <property type="entry name" value="CASEIN KINASE-RELATED"/>
    <property type="match status" value="1"/>
</dbReference>
<evidence type="ECO:0000313" key="4">
    <source>
        <dbReference type="EMBL" id="CAD5230053.1"/>
    </source>
</evidence>
<dbReference type="GO" id="GO:0005524">
    <property type="term" value="F:ATP binding"/>
    <property type="evidence" value="ECO:0007669"/>
    <property type="project" value="UniProtKB-UniRule"/>
</dbReference>
<dbReference type="Proteomes" id="UP000614601">
    <property type="component" value="Unassembled WGS sequence"/>
</dbReference>
<dbReference type="EMBL" id="CAJFDH010000006">
    <property type="protein sequence ID" value="CAD5230053.1"/>
    <property type="molecule type" value="Genomic_DNA"/>
</dbReference>
<feature type="binding site" evidence="1">
    <location>
        <position position="53"/>
    </location>
    <ligand>
        <name>ATP</name>
        <dbReference type="ChEBI" id="CHEBI:30616"/>
    </ligand>
</feature>
<dbReference type="OrthoDB" id="1405469at2759"/>
<name>A0A811LSH7_9BILA</name>
<gene>
    <name evidence="4" type="ORF">BOKJ2_LOCUS13943</name>
</gene>
<dbReference type="PROSITE" id="PS00107">
    <property type="entry name" value="PROTEIN_KINASE_ATP"/>
    <property type="match status" value="1"/>
</dbReference>
<evidence type="ECO:0000313" key="5">
    <source>
        <dbReference type="Proteomes" id="UP000614601"/>
    </source>
</evidence>
<organism evidence="4 5">
    <name type="scientific">Bursaphelenchus okinawaensis</name>
    <dbReference type="NCBI Taxonomy" id="465554"/>
    <lineage>
        <taxon>Eukaryota</taxon>
        <taxon>Metazoa</taxon>
        <taxon>Ecdysozoa</taxon>
        <taxon>Nematoda</taxon>
        <taxon>Chromadorea</taxon>
        <taxon>Rhabditida</taxon>
        <taxon>Tylenchina</taxon>
        <taxon>Tylenchomorpha</taxon>
        <taxon>Aphelenchoidea</taxon>
        <taxon>Aphelenchoididae</taxon>
        <taxon>Bursaphelenchus</taxon>
    </lineage>
</organism>
<feature type="region of interest" description="Disordered" evidence="2">
    <location>
        <begin position="317"/>
        <end position="358"/>
    </location>
</feature>
<reference evidence="4" key="1">
    <citation type="submission" date="2020-09" db="EMBL/GenBank/DDBJ databases">
        <authorList>
            <person name="Kikuchi T."/>
        </authorList>
    </citation>
    <scope>NUCLEOTIDE SEQUENCE</scope>
    <source>
        <strain evidence="4">SH1</strain>
    </source>
</reference>
<dbReference type="Proteomes" id="UP000783686">
    <property type="component" value="Unassembled WGS sequence"/>
</dbReference>
<dbReference type="GO" id="GO:0004672">
    <property type="term" value="F:protein kinase activity"/>
    <property type="evidence" value="ECO:0007669"/>
    <property type="project" value="InterPro"/>
</dbReference>
<sequence length="358" mass="41679">MAEEPTVPLMKEGDVVQGGLAQYSIVKLLGEGGFGAVYQIKKVGNDEEQYAMKVEHRMKKKDSKLKMEIWVLREVKRKKMRSNHFTLMIDKGKTELSSFLVMELVGKSLEDEMEERSDKGSHSGHFTVSTGLRCAYQMLEGLHQLHMIGFIHRDLKPANYAHGLGKNIRNIYILDFGISRFMLAPDERNDKKKRLRCFAPFKGTVRYASLSCHRYSDQDYKDDIESWFYSFMEIMHPEGLPWKNLNDKLSVMLMKEDCRRDRDWRDMLFPGFECRAVLWKILELIDDLEYSRPVPYRKIYQLLNQAMLTEHVNDKDPLDWENPLNEPRIQPESSSGDIVDPDDTAASSVHNSYRPSKP</sequence>
<protein>
    <recommendedName>
        <fullName evidence="3">Protein kinase domain-containing protein</fullName>
    </recommendedName>
</protein>
<dbReference type="InterPro" id="IPR000719">
    <property type="entry name" value="Prot_kinase_dom"/>
</dbReference>
<dbReference type="InterPro" id="IPR011009">
    <property type="entry name" value="Kinase-like_dom_sf"/>
</dbReference>
<dbReference type="Gene3D" id="1.10.510.10">
    <property type="entry name" value="Transferase(Phosphotransferase) domain 1"/>
    <property type="match status" value="1"/>
</dbReference>
<feature type="compositionally biased region" description="Polar residues" evidence="2">
    <location>
        <begin position="345"/>
        <end position="358"/>
    </location>
</feature>
<keyword evidence="1" id="KW-0067">ATP-binding</keyword>
<feature type="domain" description="Protein kinase" evidence="3">
    <location>
        <begin position="23"/>
        <end position="308"/>
    </location>
</feature>
<evidence type="ECO:0000259" key="3">
    <source>
        <dbReference type="PROSITE" id="PS50011"/>
    </source>
</evidence>
<dbReference type="Pfam" id="PF00069">
    <property type="entry name" value="Pkinase"/>
    <property type="match status" value="1"/>
</dbReference>
<proteinExistence type="predicted"/>
<evidence type="ECO:0000256" key="1">
    <source>
        <dbReference type="PROSITE-ProRule" id="PRU10141"/>
    </source>
</evidence>
<dbReference type="PROSITE" id="PS50011">
    <property type="entry name" value="PROTEIN_KINASE_DOM"/>
    <property type="match status" value="1"/>
</dbReference>
<evidence type="ECO:0000256" key="2">
    <source>
        <dbReference type="SAM" id="MobiDB-lite"/>
    </source>
</evidence>
<dbReference type="SUPFAM" id="SSF56112">
    <property type="entry name" value="Protein kinase-like (PK-like)"/>
    <property type="match status" value="1"/>
</dbReference>
<keyword evidence="1" id="KW-0547">Nucleotide-binding</keyword>
<dbReference type="EMBL" id="CAJFCW020000006">
    <property type="protein sequence ID" value="CAG9127443.1"/>
    <property type="molecule type" value="Genomic_DNA"/>
</dbReference>
<dbReference type="InterPro" id="IPR017441">
    <property type="entry name" value="Protein_kinase_ATP_BS"/>
</dbReference>
<keyword evidence="5" id="KW-1185">Reference proteome</keyword>
<dbReference type="SMART" id="SM00220">
    <property type="entry name" value="S_TKc"/>
    <property type="match status" value="1"/>
</dbReference>
<accession>A0A811LSH7</accession>
<comment type="caution">
    <text evidence="4">The sequence shown here is derived from an EMBL/GenBank/DDBJ whole genome shotgun (WGS) entry which is preliminary data.</text>
</comment>
<dbReference type="InterPro" id="IPR050235">
    <property type="entry name" value="CK1_Ser-Thr_kinase"/>
</dbReference>
<dbReference type="AlphaFoldDB" id="A0A811LSH7"/>